<comment type="caution">
    <text evidence="1">The sequence shown here is derived from an EMBL/GenBank/DDBJ whole genome shotgun (WGS) entry which is preliminary data.</text>
</comment>
<dbReference type="EMBL" id="LNJB01000009">
    <property type="protein sequence ID" value="KYC54666.1"/>
    <property type="molecule type" value="Genomic_DNA"/>
</dbReference>
<dbReference type="GO" id="GO:0043571">
    <property type="term" value="P:maintenance of CRISPR repeat elements"/>
    <property type="evidence" value="ECO:0007669"/>
    <property type="project" value="InterPro"/>
</dbReference>
<reference evidence="1 2" key="1">
    <citation type="journal article" date="2016" name="ISME J.">
        <title>Chasing the elusive Euryarchaeota class WSA2: genomes reveal a uniquely fastidious methyl-reducing methanogen.</title>
        <authorList>
            <person name="Nobu M.K."/>
            <person name="Narihiro T."/>
            <person name="Kuroda K."/>
            <person name="Mei R."/>
            <person name="Liu W.T."/>
        </authorList>
    </citation>
    <scope>NUCLEOTIDE SEQUENCE [LARGE SCALE GENOMIC DNA]</scope>
    <source>
        <strain evidence="1">ADurb1013_Bin02101</strain>
    </source>
</reference>
<protein>
    <recommendedName>
        <fullName evidence="3">Type I-B CRISPR-associated protein Cas7/Csh2</fullName>
    </recommendedName>
</protein>
<dbReference type="InterPro" id="IPR006482">
    <property type="entry name" value="Cas7_Csh2/Csh2"/>
</dbReference>
<proteinExistence type="predicted"/>
<dbReference type="InterPro" id="IPR013419">
    <property type="entry name" value="CRISPR-assoc_prot_Cas7/Csh2"/>
</dbReference>
<accession>A0A150JBS6</accession>
<evidence type="ECO:0000313" key="2">
    <source>
        <dbReference type="Proteomes" id="UP000092420"/>
    </source>
</evidence>
<sequence length="309" mass="35506">MSNIVKERSEIIFLYDVKDINPNGDPADENKPRMDEDTRTNIVTDVRLKRTVRDYIYNFKNKEIFVRKISDKDGNIQDAKARGKDFQNNPDTILNECIDVRLFGGTIPIATGKSKDSSIIYTGPVQFKMGRSLNKIELKYLKGSGAFASGEGKEAKTFREEWVVPYSIISFYGIINENAAKDTKLTQEDVNLLIEGIWNGTKNLISRSKVGQMPRLLIKIDYLENNYHIGDLDKLFVISSDLSEEQLRDISDFKIDISKLVNVLVKNRDKIAMVTYIVDDRTKFILNNIELKFEEILRNNNIQSKEFKV</sequence>
<dbReference type="NCBIfam" id="TIGR02590">
    <property type="entry name" value="cas_Csh2"/>
    <property type="match status" value="1"/>
</dbReference>
<organism evidence="1 2">
    <name type="scientific">Candidatus Methanofastidiosum methylothiophilum</name>
    <dbReference type="NCBI Taxonomy" id="1705564"/>
    <lineage>
        <taxon>Archaea</taxon>
        <taxon>Methanobacteriati</taxon>
        <taxon>Methanobacteriota</taxon>
        <taxon>Stenosarchaea group</taxon>
        <taxon>Candidatus Methanofastidiosia</taxon>
        <taxon>Candidatus Methanofastidiosales</taxon>
        <taxon>Candidatus Methanofastidiosaceae</taxon>
        <taxon>Candidatus Methanofastidiosum</taxon>
    </lineage>
</organism>
<dbReference type="NCBIfam" id="TIGR01595">
    <property type="entry name" value="cas_CT1132"/>
    <property type="match status" value="1"/>
</dbReference>
<dbReference type="Proteomes" id="UP000092420">
    <property type="component" value="Unassembled WGS sequence"/>
</dbReference>
<dbReference type="Pfam" id="PF05107">
    <property type="entry name" value="Cas_Cas7"/>
    <property type="match status" value="1"/>
</dbReference>
<name>A0A150JBS6_9EURY</name>
<gene>
    <name evidence="1" type="ORF">AN188_00830</name>
</gene>
<dbReference type="PATRIC" id="fig|1706433.3.peg.830"/>
<evidence type="ECO:0008006" key="3">
    <source>
        <dbReference type="Google" id="ProtNLM"/>
    </source>
</evidence>
<evidence type="ECO:0000313" key="1">
    <source>
        <dbReference type="EMBL" id="KYC54666.1"/>
    </source>
</evidence>
<dbReference type="AlphaFoldDB" id="A0A150JBS6"/>